<keyword evidence="4 8" id="KW-0067">ATP-binding</keyword>
<protein>
    <recommendedName>
        <fullName evidence="8">Transcriptional repressor NrdR</fullName>
    </recommendedName>
</protein>
<evidence type="ECO:0000313" key="10">
    <source>
        <dbReference type="EMBL" id="QYF49397.1"/>
    </source>
</evidence>
<evidence type="ECO:0000256" key="3">
    <source>
        <dbReference type="ARBA" id="ARBA00022771"/>
    </source>
</evidence>
<dbReference type="PROSITE" id="PS51161">
    <property type="entry name" value="ATP_CONE"/>
    <property type="match status" value="1"/>
</dbReference>
<evidence type="ECO:0000256" key="6">
    <source>
        <dbReference type="ARBA" id="ARBA00023125"/>
    </source>
</evidence>
<dbReference type="EMBL" id="CP075587">
    <property type="protein sequence ID" value="QYF49397.1"/>
    <property type="molecule type" value="Genomic_DNA"/>
</dbReference>
<evidence type="ECO:0000256" key="5">
    <source>
        <dbReference type="ARBA" id="ARBA00023015"/>
    </source>
</evidence>
<dbReference type="PANTHER" id="PTHR30455:SF2">
    <property type="entry name" value="TRANSCRIPTIONAL REPRESSOR NRDR"/>
    <property type="match status" value="1"/>
</dbReference>
<feature type="zinc finger region" evidence="8">
    <location>
        <begin position="3"/>
        <end position="34"/>
    </location>
</feature>
<evidence type="ECO:0000256" key="4">
    <source>
        <dbReference type="ARBA" id="ARBA00022840"/>
    </source>
</evidence>
<sequence>MHCPFCACEELKVTDSRNVAESNAVRRRRECLYCLRRFTTFETVDLTIQVKKRDGRYEDFCQDKLIKGLDAACRHTRISHDQLRTLAYKITSDLMERQIREVTTAELGGSVMQHLQELDSIAYIRFACVYRRFKDVNELIDAIEDVSPKDTIHSTET</sequence>
<keyword evidence="7 8" id="KW-0804">Transcription</keyword>
<comment type="cofactor">
    <cofactor evidence="8">
        <name>Zn(2+)</name>
        <dbReference type="ChEBI" id="CHEBI:29105"/>
    </cofactor>
    <text evidence="8">Binds 1 zinc ion.</text>
</comment>
<evidence type="ECO:0000256" key="1">
    <source>
        <dbReference type="ARBA" id="ARBA00022491"/>
    </source>
</evidence>
<dbReference type="NCBIfam" id="TIGR00244">
    <property type="entry name" value="transcriptional regulator NrdR"/>
    <property type="match status" value="1"/>
</dbReference>
<organism evidence="10 11">
    <name type="scientific">Candidatus Rhabdochlamydia oedothoracis</name>
    <dbReference type="NCBI Taxonomy" id="2720720"/>
    <lineage>
        <taxon>Bacteria</taxon>
        <taxon>Pseudomonadati</taxon>
        <taxon>Chlamydiota</taxon>
        <taxon>Chlamydiia</taxon>
        <taxon>Parachlamydiales</taxon>
        <taxon>Candidatus Rhabdochlamydiaceae</taxon>
        <taxon>Candidatus Rhabdochlamydia</taxon>
    </lineage>
</organism>
<gene>
    <name evidence="8" type="primary">nrdR</name>
    <name evidence="10" type="ORF">RHABOEDO_001729</name>
</gene>
<dbReference type="PANTHER" id="PTHR30455">
    <property type="entry name" value="TRANSCRIPTIONAL REPRESSOR NRDR"/>
    <property type="match status" value="1"/>
</dbReference>
<evidence type="ECO:0000313" key="11">
    <source>
        <dbReference type="Proteomes" id="UP000826014"/>
    </source>
</evidence>
<reference evidence="10 11" key="1">
    <citation type="journal article" date="2022" name="bioRxiv">
        <title>Ecology and evolution of chlamydial symbionts of arthropods.</title>
        <authorList>
            <person name="Halter T."/>
            <person name="Koestlbacher S."/>
            <person name="Collingro A."/>
            <person name="Sixt B.S."/>
            <person name="Toenshoff E.R."/>
            <person name="Hendrickx F."/>
            <person name="Kostanjsek R."/>
            <person name="Horn M."/>
        </authorList>
    </citation>
    <scope>NUCLEOTIDE SEQUENCE [LARGE SCALE GENOMIC DNA]</scope>
    <source>
        <strain evidence="10">W744xW776</strain>
    </source>
</reference>
<accession>A0ABX8V2B8</accession>
<comment type="function">
    <text evidence="8">Negatively regulates transcription of bacterial ribonucleotide reductase nrd genes and operons by binding to NrdR-boxes.</text>
</comment>
<dbReference type="InterPro" id="IPR005144">
    <property type="entry name" value="ATP-cone_dom"/>
</dbReference>
<evidence type="ECO:0000259" key="9">
    <source>
        <dbReference type="PROSITE" id="PS51161"/>
    </source>
</evidence>
<dbReference type="Pfam" id="PF22811">
    <property type="entry name" value="Zn_ribbon_NrdR"/>
    <property type="match status" value="1"/>
</dbReference>
<name>A0ABX8V2B8_9BACT</name>
<keyword evidence="1 8" id="KW-0678">Repressor</keyword>
<feature type="domain" description="ATP-cone" evidence="9">
    <location>
        <begin position="48"/>
        <end position="138"/>
    </location>
</feature>
<evidence type="ECO:0000256" key="2">
    <source>
        <dbReference type="ARBA" id="ARBA00022741"/>
    </source>
</evidence>
<keyword evidence="5 8" id="KW-0805">Transcription regulation</keyword>
<keyword evidence="8" id="KW-0479">Metal-binding</keyword>
<keyword evidence="6 8" id="KW-0238">DNA-binding</keyword>
<keyword evidence="11" id="KW-1185">Reference proteome</keyword>
<dbReference type="InterPro" id="IPR055173">
    <property type="entry name" value="NrdR-like_N"/>
</dbReference>
<dbReference type="Proteomes" id="UP000826014">
    <property type="component" value="Chromosome"/>
</dbReference>
<evidence type="ECO:0000256" key="7">
    <source>
        <dbReference type="ARBA" id="ARBA00023163"/>
    </source>
</evidence>
<comment type="similarity">
    <text evidence="8">Belongs to the NrdR family.</text>
</comment>
<keyword evidence="3 8" id="KW-0863">Zinc-finger</keyword>
<keyword evidence="2 8" id="KW-0547">Nucleotide-binding</keyword>
<dbReference type="HAMAP" id="MF_00440">
    <property type="entry name" value="NrdR"/>
    <property type="match status" value="1"/>
</dbReference>
<dbReference type="InterPro" id="IPR003796">
    <property type="entry name" value="RNR_NrdR-like"/>
</dbReference>
<dbReference type="Pfam" id="PF03477">
    <property type="entry name" value="ATP-cone"/>
    <property type="match status" value="1"/>
</dbReference>
<evidence type="ECO:0000256" key="8">
    <source>
        <dbReference type="HAMAP-Rule" id="MF_00440"/>
    </source>
</evidence>
<keyword evidence="8" id="KW-0862">Zinc</keyword>
<proteinExistence type="inferred from homology"/>
<dbReference type="RefSeq" id="WP_215217599.1">
    <property type="nucleotide sequence ID" value="NZ_CP075587.1"/>
</dbReference>